<keyword evidence="4" id="KW-0378">Hydrolase</keyword>
<dbReference type="GO" id="GO:0004722">
    <property type="term" value="F:protein serine/threonine phosphatase activity"/>
    <property type="evidence" value="ECO:0007669"/>
    <property type="project" value="UniProtKB-EC"/>
</dbReference>
<keyword evidence="3" id="KW-0963">Cytoplasm</keyword>
<reference evidence="9" key="2">
    <citation type="submission" date="2025-09" db="UniProtKB">
        <authorList>
            <consortium name="Ensembl"/>
        </authorList>
    </citation>
    <scope>IDENTIFICATION</scope>
</reference>
<comment type="catalytic activity">
    <reaction evidence="6">
        <text>O-phospho-L-seryl-[protein] + H2O = L-seryl-[protein] + phosphate</text>
        <dbReference type="Rhea" id="RHEA:20629"/>
        <dbReference type="Rhea" id="RHEA-COMP:9863"/>
        <dbReference type="Rhea" id="RHEA-COMP:11604"/>
        <dbReference type="ChEBI" id="CHEBI:15377"/>
        <dbReference type="ChEBI" id="CHEBI:29999"/>
        <dbReference type="ChEBI" id="CHEBI:43474"/>
        <dbReference type="ChEBI" id="CHEBI:83421"/>
        <dbReference type="EC" id="3.1.3.16"/>
    </reaction>
</comment>
<reference evidence="9" key="1">
    <citation type="submission" date="2025-08" db="UniProtKB">
        <authorList>
            <consortium name="Ensembl"/>
        </authorList>
    </citation>
    <scope>IDENTIFICATION</scope>
</reference>
<comment type="subcellular location">
    <subcellularLocation>
        <location evidence="1">Cytoplasm</location>
    </subcellularLocation>
</comment>
<evidence type="ECO:0000256" key="8">
    <source>
        <dbReference type="ARBA" id="ARBA00051722"/>
    </source>
</evidence>
<evidence type="ECO:0000256" key="3">
    <source>
        <dbReference type="ARBA" id="ARBA00022490"/>
    </source>
</evidence>
<dbReference type="Proteomes" id="UP000694401">
    <property type="component" value="Unassembled WGS sequence"/>
</dbReference>
<evidence type="ECO:0000256" key="6">
    <source>
        <dbReference type="ARBA" id="ARBA00047761"/>
    </source>
</evidence>
<evidence type="ECO:0000256" key="7">
    <source>
        <dbReference type="ARBA" id="ARBA00048336"/>
    </source>
</evidence>
<dbReference type="SUPFAM" id="SSF52799">
    <property type="entry name" value="(Phosphotyrosine protein) phosphatases II"/>
    <property type="match status" value="1"/>
</dbReference>
<dbReference type="Gene3D" id="3.90.190.10">
    <property type="entry name" value="Protein tyrosine phosphatase superfamily"/>
    <property type="match status" value="1"/>
</dbReference>
<dbReference type="InterPro" id="IPR029021">
    <property type="entry name" value="Prot-tyrosine_phosphatase-like"/>
</dbReference>
<dbReference type="GO" id="GO:0005829">
    <property type="term" value="C:cytosol"/>
    <property type="evidence" value="ECO:0007669"/>
    <property type="project" value="TreeGrafter"/>
</dbReference>
<dbReference type="GO" id="GO:0007165">
    <property type="term" value="P:signal transduction"/>
    <property type="evidence" value="ECO:0007669"/>
    <property type="project" value="TreeGrafter"/>
</dbReference>
<evidence type="ECO:0000313" key="9">
    <source>
        <dbReference type="Ensembl" id="ENSZLMP00000002214.1"/>
    </source>
</evidence>
<name>A0A8D2NNE6_ZOSLA</name>
<protein>
    <recommendedName>
        <fullName evidence="11">Dual specificity phosphatase 22</fullName>
    </recommendedName>
</protein>
<evidence type="ECO:0000313" key="10">
    <source>
        <dbReference type="Proteomes" id="UP000694401"/>
    </source>
</evidence>
<sequence>MTITDFGWEDALSVVRAARSCANPNMGFQRQLQEFEKHDVDQV</sequence>
<keyword evidence="5" id="KW-0904">Protein phosphatase</keyword>
<comment type="catalytic activity">
    <reaction evidence="8">
        <text>O-phospho-L-tyrosyl-[protein] + H2O = L-tyrosyl-[protein] + phosphate</text>
        <dbReference type="Rhea" id="RHEA:10684"/>
        <dbReference type="Rhea" id="RHEA-COMP:10136"/>
        <dbReference type="Rhea" id="RHEA-COMP:20101"/>
        <dbReference type="ChEBI" id="CHEBI:15377"/>
        <dbReference type="ChEBI" id="CHEBI:43474"/>
        <dbReference type="ChEBI" id="CHEBI:46858"/>
        <dbReference type="ChEBI" id="CHEBI:61978"/>
        <dbReference type="EC" id="3.1.3.48"/>
    </reaction>
</comment>
<proteinExistence type="inferred from homology"/>
<comment type="similarity">
    <text evidence="2">Belongs to the protein-tyrosine phosphatase family. Non-receptor class dual specificity subfamily.</text>
</comment>
<evidence type="ECO:0000256" key="1">
    <source>
        <dbReference type="ARBA" id="ARBA00004496"/>
    </source>
</evidence>
<evidence type="ECO:0000256" key="2">
    <source>
        <dbReference type="ARBA" id="ARBA00008601"/>
    </source>
</evidence>
<dbReference type="PANTHER" id="PTHR45948:SF3">
    <property type="entry name" value="DUAL SPECIFICITY PROTEIN PHOSPHATASE 22"/>
    <property type="match status" value="1"/>
</dbReference>
<accession>A0A8D2NNE6</accession>
<evidence type="ECO:0000256" key="4">
    <source>
        <dbReference type="ARBA" id="ARBA00022801"/>
    </source>
</evidence>
<dbReference type="AlphaFoldDB" id="A0A8D2NNE6"/>
<comment type="catalytic activity">
    <reaction evidence="7">
        <text>O-phospho-L-threonyl-[protein] + H2O = L-threonyl-[protein] + phosphate</text>
        <dbReference type="Rhea" id="RHEA:47004"/>
        <dbReference type="Rhea" id="RHEA-COMP:11060"/>
        <dbReference type="Rhea" id="RHEA-COMP:11605"/>
        <dbReference type="ChEBI" id="CHEBI:15377"/>
        <dbReference type="ChEBI" id="CHEBI:30013"/>
        <dbReference type="ChEBI" id="CHEBI:43474"/>
        <dbReference type="ChEBI" id="CHEBI:61977"/>
        <dbReference type="EC" id="3.1.3.16"/>
    </reaction>
</comment>
<organism evidence="9 10">
    <name type="scientific">Zosterops lateralis melanops</name>
    <dbReference type="NCBI Taxonomy" id="1220523"/>
    <lineage>
        <taxon>Eukaryota</taxon>
        <taxon>Metazoa</taxon>
        <taxon>Chordata</taxon>
        <taxon>Craniata</taxon>
        <taxon>Vertebrata</taxon>
        <taxon>Euteleostomi</taxon>
        <taxon>Archelosauria</taxon>
        <taxon>Archosauria</taxon>
        <taxon>Dinosauria</taxon>
        <taxon>Saurischia</taxon>
        <taxon>Theropoda</taxon>
        <taxon>Coelurosauria</taxon>
        <taxon>Aves</taxon>
        <taxon>Neognathae</taxon>
        <taxon>Neoaves</taxon>
        <taxon>Telluraves</taxon>
        <taxon>Australaves</taxon>
        <taxon>Passeriformes</taxon>
        <taxon>Sylvioidea</taxon>
        <taxon>Zosteropidae</taxon>
        <taxon>Zosterops</taxon>
    </lineage>
</organism>
<evidence type="ECO:0000256" key="5">
    <source>
        <dbReference type="ARBA" id="ARBA00022912"/>
    </source>
</evidence>
<evidence type="ECO:0008006" key="11">
    <source>
        <dbReference type="Google" id="ProtNLM"/>
    </source>
</evidence>
<dbReference type="Ensembl" id="ENSZLMT00000002302.1">
    <property type="protein sequence ID" value="ENSZLMP00000002214.1"/>
    <property type="gene ID" value="ENSZLMG00000001667.1"/>
</dbReference>
<dbReference type="GO" id="GO:0004725">
    <property type="term" value="F:protein tyrosine phosphatase activity"/>
    <property type="evidence" value="ECO:0007669"/>
    <property type="project" value="UniProtKB-EC"/>
</dbReference>
<keyword evidence="10" id="KW-1185">Reference proteome</keyword>
<dbReference type="PANTHER" id="PTHR45948">
    <property type="entry name" value="DUAL SPECIFICITY PROTEIN PHOSPHATASE DDB_G0269404-RELATED"/>
    <property type="match status" value="1"/>
</dbReference>
<dbReference type="GO" id="GO:0005886">
    <property type="term" value="C:plasma membrane"/>
    <property type="evidence" value="ECO:0007669"/>
    <property type="project" value="TreeGrafter"/>
</dbReference>